<dbReference type="SMART" id="SM00388">
    <property type="entry name" value="HisKA"/>
    <property type="match status" value="1"/>
</dbReference>
<evidence type="ECO:0000256" key="6">
    <source>
        <dbReference type="ARBA" id="ARBA00022777"/>
    </source>
</evidence>
<dbReference type="Pfam" id="PF00989">
    <property type="entry name" value="PAS"/>
    <property type="match status" value="1"/>
</dbReference>
<feature type="domain" description="Response regulatory" evidence="11">
    <location>
        <begin position="492"/>
        <end position="610"/>
    </location>
</feature>
<dbReference type="PANTHER" id="PTHR43065">
    <property type="entry name" value="SENSOR HISTIDINE KINASE"/>
    <property type="match status" value="1"/>
</dbReference>
<dbReference type="InterPro" id="IPR035965">
    <property type="entry name" value="PAS-like_dom_sf"/>
</dbReference>
<gene>
    <name evidence="13" type="ORF">HDIA_2545</name>
</gene>
<dbReference type="KEGG" id="hdi:HDIA_2545"/>
<keyword evidence="8" id="KW-0902">Two-component regulatory system</keyword>
<evidence type="ECO:0000313" key="13">
    <source>
        <dbReference type="EMBL" id="SON56086.1"/>
    </source>
</evidence>
<dbReference type="InterPro" id="IPR036097">
    <property type="entry name" value="HisK_dim/P_sf"/>
</dbReference>
<accession>A0A2C9D724</accession>
<dbReference type="InterPro" id="IPR003661">
    <property type="entry name" value="HisK_dim/P_dom"/>
</dbReference>
<dbReference type="SMART" id="SM00387">
    <property type="entry name" value="HATPase_c"/>
    <property type="match status" value="1"/>
</dbReference>
<dbReference type="Pfam" id="PF00512">
    <property type="entry name" value="HisKA"/>
    <property type="match status" value="1"/>
</dbReference>
<evidence type="ECO:0000256" key="9">
    <source>
        <dbReference type="PROSITE-ProRule" id="PRU00169"/>
    </source>
</evidence>
<dbReference type="InterPro" id="IPR000014">
    <property type="entry name" value="PAS"/>
</dbReference>
<dbReference type="PROSITE" id="PS50109">
    <property type="entry name" value="HIS_KIN"/>
    <property type="match status" value="1"/>
</dbReference>
<dbReference type="InterPro" id="IPR004358">
    <property type="entry name" value="Sig_transdc_His_kin-like_C"/>
</dbReference>
<keyword evidence="7" id="KW-0067">ATP-binding</keyword>
<evidence type="ECO:0000256" key="2">
    <source>
        <dbReference type="ARBA" id="ARBA00012438"/>
    </source>
</evidence>
<evidence type="ECO:0000256" key="8">
    <source>
        <dbReference type="ARBA" id="ARBA00023012"/>
    </source>
</evidence>
<evidence type="ECO:0000256" key="1">
    <source>
        <dbReference type="ARBA" id="ARBA00000085"/>
    </source>
</evidence>
<dbReference type="InterPro" id="IPR001789">
    <property type="entry name" value="Sig_transdc_resp-reg_receiver"/>
</dbReference>
<keyword evidence="3 9" id="KW-0597">Phosphoprotein</keyword>
<dbReference type="Proteomes" id="UP000223606">
    <property type="component" value="Chromosome 1"/>
</dbReference>
<evidence type="ECO:0000256" key="5">
    <source>
        <dbReference type="ARBA" id="ARBA00022741"/>
    </source>
</evidence>
<reference evidence="14" key="1">
    <citation type="submission" date="2017-09" db="EMBL/GenBank/DDBJ databases">
        <title>Genome sequence of Nannocystis excedens DSM 71.</title>
        <authorList>
            <person name="Blom J."/>
        </authorList>
    </citation>
    <scope>NUCLEOTIDE SEQUENCE [LARGE SCALE GENOMIC DNA]</scope>
    <source>
        <strain evidence="14">type strain: E19</strain>
    </source>
</reference>
<dbReference type="Pfam" id="PF00072">
    <property type="entry name" value="Response_reg"/>
    <property type="match status" value="2"/>
</dbReference>
<evidence type="ECO:0000256" key="4">
    <source>
        <dbReference type="ARBA" id="ARBA00022679"/>
    </source>
</evidence>
<keyword evidence="14" id="KW-1185">Reference proteome</keyword>
<dbReference type="CDD" id="cd00130">
    <property type="entry name" value="PAS"/>
    <property type="match status" value="1"/>
</dbReference>
<sequence length="620" mass="66965">MPSIPTYRLLLVEDNPGDAELTAEWLSDLRDFHLEIASVYSLGSAQEMLRNDLFDGVLLDLNLPDSTGTETLAGLMPAAGDVPVIVFSGLTANPDLALELEELGAADVLSKNETNPRLLAHVVRSMLRRASAERLHRQFESLLGRLPDAVLVTDGAGIVQFANPAALDLLGVSYQDLMGNRAGLPEPEGATGEIELPRGADRRICEMRVVECSWNRRPAHLAMIRDVTEQRSLGEQLRQAQKMEALGLLSGGIAHDFNNLLLVIMLYADIIKRSAAGRELRNEISEIGQAIERARSMTRQLLTFARRQPAEAGVVNLVDIVEETAKLLRRTLPANIEVLIHGEPDIWPVVLDRGQVEQVLMNLAINARDVLPDGGRIEFSIANEEANGSEGEDRTGGDVVLRVADNGSGIPPDILPRIFEPFFTTKSREHGTGLGLANCYAIVTQAGGRIAVDSRVGEGTTFTIRFPRIHPETQREPAATEQGGAVCPCEGTILLVDDDAAVARAACAVLESEGYTVICAVTGEDGLEAALTHAGKIDLVLTDVVMPRMSGPDMAKRLREAGVSIPILFMTGYSDHAILQQGGKAQLDGHAVILKPFQPTDLLSAVQRLMGQGERVRLSG</sequence>
<name>A0A2C9D724_9HYPH</name>
<dbReference type="OrthoDB" id="9796100at2"/>
<feature type="domain" description="Histidine kinase" evidence="10">
    <location>
        <begin position="252"/>
        <end position="470"/>
    </location>
</feature>
<protein>
    <recommendedName>
        <fullName evidence="2">histidine kinase</fullName>
        <ecNumber evidence="2">2.7.13.3</ecNumber>
    </recommendedName>
</protein>
<dbReference type="SUPFAM" id="SSF52172">
    <property type="entry name" value="CheY-like"/>
    <property type="match status" value="2"/>
</dbReference>
<dbReference type="SUPFAM" id="SSF55785">
    <property type="entry name" value="PYP-like sensor domain (PAS domain)"/>
    <property type="match status" value="1"/>
</dbReference>
<dbReference type="InterPro" id="IPR011006">
    <property type="entry name" value="CheY-like_superfamily"/>
</dbReference>
<dbReference type="EC" id="2.7.13.3" evidence="2"/>
<feature type="modified residue" description="4-aspartylphosphate" evidence="9">
    <location>
        <position position="60"/>
    </location>
</feature>
<dbReference type="PROSITE" id="PS50110">
    <property type="entry name" value="RESPONSE_REGULATORY"/>
    <property type="match status" value="2"/>
</dbReference>
<organism evidence="13 14">
    <name type="scientific">Hartmannibacter diazotrophicus</name>
    <dbReference type="NCBI Taxonomy" id="1482074"/>
    <lineage>
        <taxon>Bacteria</taxon>
        <taxon>Pseudomonadati</taxon>
        <taxon>Pseudomonadota</taxon>
        <taxon>Alphaproteobacteria</taxon>
        <taxon>Hyphomicrobiales</taxon>
        <taxon>Pleomorphomonadaceae</taxon>
        <taxon>Hartmannibacter</taxon>
    </lineage>
</organism>
<dbReference type="CDD" id="cd00156">
    <property type="entry name" value="REC"/>
    <property type="match status" value="1"/>
</dbReference>
<dbReference type="InterPro" id="IPR036890">
    <property type="entry name" value="HATPase_C_sf"/>
</dbReference>
<dbReference type="SUPFAM" id="SSF55874">
    <property type="entry name" value="ATPase domain of HSP90 chaperone/DNA topoisomerase II/histidine kinase"/>
    <property type="match status" value="1"/>
</dbReference>
<dbReference type="SMART" id="SM00448">
    <property type="entry name" value="REC"/>
    <property type="match status" value="2"/>
</dbReference>
<feature type="domain" description="Response regulatory" evidence="11">
    <location>
        <begin position="8"/>
        <end position="126"/>
    </location>
</feature>
<dbReference type="Gene3D" id="3.30.565.10">
    <property type="entry name" value="Histidine kinase-like ATPase, C-terminal domain"/>
    <property type="match status" value="1"/>
</dbReference>
<feature type="modified residue" description="4-aspartylphosphate" evidence="9">
    <location>
        <position position="543"/>
    </location>
</feature>
<dbReference type="RefSeq" id="WP_099556513.1">
    <property type="nucleotide sequence ID" value="NZ_LT960614.1"/>
</dbReference>
<comment type="catalytic activity">
    <reaction evidence="1">
        <text>ATP + protein L-histidine = ADP + protein N-phospho-L-histidine.</text>
        <dbReference type="EC" id="2.7.13.3"/>
    </reaction>
</comment>
<dbReference type="GO" id="GO:0006355">
    <property type="term" value="P:regulation of DNA-templated transcription"/>
    <property type="evidence" value="ECO:0007669"/>
    <property type="project" value="InterPro"/>
</dbReference>
<dbReference type="GO" id="GO:0005524">
    <property type="term" value="F:ATP binding"/>
    <property type="evidence" value="ECO:0007669"/>
    <property type="project" value="UniProtKB-KW"/>
</dbReference>
<dbReference type="InterPro" id="IPR013767">
    <property type="entry name" value="PAS_fold"/>
</dbReference>
<evidence type="ECO:0000256" key="3">
    <source>
        <dbReference type="ARBA" id="ARBA00022553"/>
    </source>
</evidence>
<proteinExistence type="predicted"/>
<dbReference type="CDD" id="cd00082">
    <property type="entry name" value="HisKA"/>
    <property type="match status" value="1"/>
</dbReference>
<keyword evidence="4" id="KW-0808">Transferase</keyword>
<dbReference type="InterPro" id="IPR003594">
    <property type="entry name" value="HATPase_dom"/>
</dbReference>
<dbReference type="PROSITE" id="PS50112">
    <property type="entry name" value="PAS"/>
    <property type="match status" value="1"/>
</dbReference>
<dbReference type="Gene3D" id="3.30.450.20">
    <property type="entry name" value="PAS domain"/>
    <property type="match status" value="1"/>
</dbReference>
<keyword evidence="5" id="KW-0547">Nucleotide-binding</keyword>
<feature type="domain" description="PAS" evidence="12">
    <location>
        <begin position="135"/>
        <end position="180"/>
    </location>
</feature>
<dbReference type="GO" id="GO:0000155">
    <property type="term" value="F:phosphorelay sensor kinase activity"/>
    <property type="evidence" value="ECO:0007669"/>
    <property type="project" value="InterPro"/>
</dbReference>
<dbReference type="EMBL" id="LT960614">
    <property type="protein sequence ID" value="SON56086.1"/>
    <property type="molecule type" value="Genomic_DNA"/>
</dbReference>
<dbReference type="InterPro" id="IPR005467">
    <property type="entry name" value="His_kinase_dom"/>
</dbReference>
<dbReference type="AlphaFoldDB" id="A0A2C9D724"/>
<dbReference type="Pfam" id="PF02518">
    <property type="entry name" value="HATPase_c"/>
    <property type="match status" value="1"/>
</dbReference>
<evidence type="ECO:0000259" key="11">
    <source>
        <dbReference type="PROSITE" id="PS50110"/>
    </source>
</evidence>
<dbReference type="SMART" id="SM00091">
    <property type="entry name" value="PAS"/>
    <property type="match status" value="1"/>
</dbReference>
<evidence type="ECO:0000313" key="14">
    <source>
        <dbReference type="Proteomes" id="UP000223606"/>
    </source>
</evidence>
<evidence type="ECO:0000259" key="10">
    <source>
        <dbReference type="PROSITE" id="PS50109"/>
    </source>
</evidence>
<dbReference type="PANTHER" id="PTHR43065:SF42">
    <property type="entry name" value="TWO-COMPONENT SENSOR PPRA"/>
    <property type="match status" value="1"/>
</dbReference>
<dbReference type="Gene3D" id="3.40.50.2300">
    <property type="match status" value="2"/>
</dbReference>
<dbReference type="SUPFAM" id="SSF47384">
    <property type="entry name" value="Homodimeric domain of signal transducing histidine kinase"/>
    <property type="match status" value="1"/>
</dbReference>
<dbReference type="Gene3D" id="1.10.287.130">
    <property type="match status" value="1"/>
</dbReference>
<dbReference type="PRINTS" id="PR00344">
    <property type="entry name" value="BCTRLSENSOR"/>
</dbReference>
<keyword evidence="6" id="KW-0418">Kinase</keyword>
<evidence type="ECO:0000259" key="12">
    <source>
        <dbReference type="PROSITE" id="PS50112"/>
    </source>
</evidence>
<evidence type="ECO:0000256" key="7">
    <source>
        <dbReference type="ARBA" id="ARBA00022840"/>
    </source>
</evidence>